<evidence type="ECO:0000256" key="2">
    <source>
        <dbReference type="ARBA" id="ARBA00004752"/>
    </source>
</evidence>
<keyword evidence="13" id="KW-0961">Cell wall biogenesis/degradation</keyword>
<keyword evidence="11 22" id="KW-0472">Membrane</keyword>
<feature type="transmembrane region" description="Helical" evidence="22">
    <location>
        <begin position="7"/>
        <end position="29"/>
    </location>
</feature>
<evidence type="ECO:0000256" key="22">
    <source>
        <dbReference type="SAM" id="Phobius"/>
    </source>
</evidence>
<dbReference type="EMBL" id="JBHSDT010000004">
    <property type="protein sequence ID" value="MFC4402940.1"/>
    <property type="molecule type" value="Genomic_DNA"/>
</dbReference>
<feature type="transmembrane region" description="Helical" evidence="22">
    <location>
        <begin position="73"/>
        <end position="91"/>
    </location>
</feature>
<comment type="caution">
    <text evidence="23">The sequence shown here is derived from an EMBL/GenBank/DDBJ whole genome shotgun (WGS) entry which is preliminary data.</text>
</comment>
<reference evidence="24" key="1">
    <citation type="journal article" date="2019" name="Int. J. Syst. Evol. Microbiol.">
        <title>The Global Catalogue of Microorganisms (GCM) 10K type strain sequencing project: providing services to taxonomists for standard genome sequencing and annotation.</title>
        <authorList>
            <consortium name="The Broad Institute Genomics Platform"/>
            <consortium name="The Broad Institute Genome Sequencing Center for Infectious Disease"/>
            <person name="Wu L."/>
            <person name="Ma J."/>
        </authorList>
    </citation>
    <scope>NUCLEOTIDE SEQUENCE [LARGE SCALE GENOMIC DNA]</scope>
    <source>
        <strain evidence="24">CCUG 37865</strain>
    </source>
</reference>
<keyword evidence="9" id="KW-0573">Peptidoglycan synthesis</keyword>
<protein>
    <recommendedName>
        <fullName evidence="17">Probable peptidoglycan glycosyltransferase FtsW</fullName>
        <ecNumber evidence="19">2.4.99.28</ecNumber>
    </recommendedName>
    <alternativeName>
        <fullName evidence="18">Cell division protein FtsW</fullName>
    </alternativeName>
    <alternativeName>
        <fullName evidence="15">Cell wall polymerase</fullName>
    </alternativeName>
    <alternativeName>
        <fullName evidence="14">Peptidoglycan polymerase</fullName>
    </alternativeName>
</protein>
<dbReference type="InterPro" id="IPR013437">
    <property type="entry name" value="FtsW"/>
</dbReference>
<keyword evidence="8" id="KW-0133">Cell shape</keyword>
<evidence type="ECO:0000256" key="20">
    <source>
        <dbReference type="ARBA" id="ARBA00049902"/>
    </source>
</evidence>
<evidence type="ECO:0000256" key="1">
    <source>
        <dbReference type="ARBA" id="ARBA00004651"/>
    </source>
</evidence>
<evidence type="ECO:0000256" key="16">
    <source>
        <dbReference type="ARBA" id="ARBA00038053"/>
    </source>
</evidence>
<evidence type="ECO:0000256" key="18">
    <source>
        <dbReference type="ARBA" id="ARBA00041418"/>
    </source>
</evidence>
<evidence type="ECO:0000256" key="14">
    <source>
        <dbReference type="ARBA" id="ARBA00032370"/>
    </source>
</evidence>
<feature type="transmembrane region" description="Helical" evidence="22">
    <location>
        <begin position="305"/>
        <end position="332"/>
    </location>
</feature>
<comment type="catalytic activity">
    <reaction evidence="20">
        <text>[GlcNAc-(1-&gt;4)-Mur2Ac(oyl-L-Ala-gamma-D-Glu-L-Lys-D-Ala-D-Ala)](n)-di-trans,octa-cis-undecaprenyl diphosphate + beta-D-GlcNAc-(1-&gt;4)-Mur2Ac(oyl-L-Ala-gamma-D-Glu-L-Lys-D-Ala-D-Ala)-di-trans,octa-cis-undecaprenyl diphosphate = [GlcNAc-(1-&gt;4)-Mur2Ac(oyl-L-Ala-gamma-D-Glu-L-Lys-D-Ala-D-Ala)](n+1)-di-trans,octa-cis-undecaprenyl diphosphate + di-trans,octa-cis-undecaprenyl diphosphate + H(+)</text>
        <dbReference type="Rhea" id="RHEA:23708"/>
        <dbReference type="Rhea" id="RHEA-COMP:9602"/>
        <dbReference type="Rhea" id="RHEA-COMP:9603"/>
        <dbReference type="ChEBI" id="CHEBI:15378"/>
        <dbReference type="ChEBI" id="CHEBI:58405"/>
        <dbReference type="ChEBI" id="CHEBI:60033"/>
        <dbReference type="ChEBI" id="CHEBI:78435"/>
        <dbReference type="EC" id="2.4.99.28"/>
    </reaction>
</comment>
<feature type="transmembrane region" description="Helical" evidence="22">
    <location>
        <begin position="338"/>
        <end position="359"/>
    </location>
</feature>
<evidence type="ECO:0000256" key="13">
    <source>
        <dbReference type="ARBA" id="ARBA00023316"/>
    </source>
</evidence>
<feature type="transmembrane region" description="Helical" evidence="22">
    <location>
        <begin position="272"/>
        <end position="293"/>
    </location>
</feature>
<evidence type="ECO:0000256" key="10">
    <source>
        <dbReference type="ARBA" id="ARBA00022989"/>
    </source>
</evidence>
<evidence type="ECO:0000313" key="23">
    <source>
        <dbReference type="EMBL" id="MFC4402940.1"/>
    </source>
</evidence>
<proteinExistence type="inferred from homology"/>
<evidence type="ECO:0000256" key="11">
    <source>
        <dbReference type="ARBA" id="ARBA00023136"/>
    </source>
</evidence>
<accession>A0ABV8WU15</accession>
<evidence type="ECO:0000256" key="6">
    <source>
        <dbReference type="ARBA" id="ARBA00022679"/>
    </source>
</evidence>
<keyword evidence="12" id="KW-0131">Cell cycle</keyword>
<dbReference type="NCBIfam" id="TIGR02614">
    <property type="entry name" value="ftsW"/>
    <property type="match status" value="1"/>
</dbReference>
<evidence type="ECO:0000256" key="15">
    <source>
        <dbReference type="ARBA" id="ARBA00033270"/>
    </source>
</evidence>
<dbReference type="Proteomes" id="UP001595882">
    <property type="component" value="Unassembled WGS sequence"/>
</dbReference>
<keyword evidence="6" id="KW-0808">Transferase</keyword>
<keyword evidence="7 22" id="KW-0812">Transmembrane</keyword>
<keyword evidence="4" id="KW-0132">Cell division</keyword>
<keyword evidence="24" id="KW-1185">Reference proteome</keyword>
<comment type="pathway">
    <text evidence="2">Cell wall biogenesis; peptidoglycan biosynthesis.</text>
</comment>
<evidence type="ECO:0000256" key="3">
    <source>
        <dbReference type="ARBA" id="ARBA00022475"/>
    </source>
</evidence>
<dbReference type="Pfam" id="PF01098">
    <property type="entry name" value="FTSW_RODA_SPOVE"/>
    <property type="match status" value="1"/>
</dbReference>
<evidence type="ECO:0000256" key="12">
    <source>
        <dbReference type="ARBA" id="ARBA00023306"/>
    </source>
</evidence>
<feature type="transmembrane region" description="Helical" evidence="22">
    <location>
        <begin position="49"/>
        <end position="66"/>
    </location>
</feature>
<keyword evidence="5" id="KW-0328">Glycosyltransferase</keyword>
<comment type="subcellular location">
    <subcellularLocation>
        <location evidence="1">Cell membrane</location>
        <topology evidence="1">Multi-pass membrane protein</topology>
    </subcellularLocation>
</comment>
<keyword evidence="3" id="KW-1003">Cell membrane</keyword>
<sequence length="365" mass="41133">MRFFKRIDLSLLIGLAFFISFGIMMVYSASFPYATIRFEDTEYYFHRQLFWAGLGFLLLILAMIIPYKVYRKLVPILIMLTMILLFLVLVPHVGVERNFSTRWISIGGILFQPVELAKVTMLIYFAYFYSRKEEYIDNFKKGVAPPLIILAIVFALILKQPDLGSSILIVFSCGMILFFTKIPFRHLFLLMMTAVIGVLFFAITSPYRLERITSFIAPFDDMEDSGYQLINSYISISTGGITGLGLGNSVQKLGYLPEAHTDFIMSIIAEELGFIGVLLVIGFYFFFFTRGLLIARRAADSFGKLLAFGITFQIITQAFINLGAVLGFLPITGIPLPFVSYGGSSLVIMMISAGILLNISYRKVP</sequence>
<dbReference type="InterPro" id="IPR001182">
    <property type="entry name" value="FtsW/RodA"/>
</dbReference>
<gene>
    <name evidence="23" type="primary">ftsW</name>
    <name evidence="23" type="ORF">ACFOY7_07625</name>
</gene>
<evidence type="ECO:0000256" key="5">
    <source>
        <dbReference type="ARBA" id="ARBA00022676"/>
    </source>
</evidence>
<dbReference type="EC" id="2.4.99.28" evidence="19"/>
<dbReference type="PANTHER" id="PTHR30474:SF2">
    <property type="entry name" value="PEPTIDOGLYCAN GLYCOSYLTRANSFERASE FTSW-RELATED"/>
    <property type="match status" value="1"/>
</dbReference>
<dbReference type="RefSeq" id="WP_390251006.1">
    <property type="nucleotide sequence ID" value="NZ_JBHSDT010000004.1"/>
</dbReference>
<comment type="similarity">
    <text evidence="16">Belongs to the SEDS family. FtsW subfamily.</text>
</comment>
<evidence type="ECO:0000256" key="21">
    <source>
        <dbReference type="ARBA" id="ARBA00049966"/>
    </source>
</evidence>
<organism evidence="23 24">
    <name type="scientific">Gracilibacillus xinjiangensis</name>
    <dbReference type="NCBI Taxonomy" id="1193282"/>
    <lineage>
        <taxon>Bacteria</taxon>
        <taxon>Bacillati</taxon>
        <taxon>Bacillota</taxon>
        <taxon>Bacilli</taxon>
        <taxon>Bacillales</taxon>
        <taxon>Bacillaceae</taxon>
        <taxon>Gracilibacillus</taxon>
    </lineage>
</organism>
<evidence type="ECO:0000256" key="17">
    <source>
        <dbReference type="ARBA" id="ARBA00041185"/>
    </source>
</evidence>
<evidence type="ECO:0000256" key="9">
    <source>
        <dbReference type="ARBA" id="ARBA00022984"/>
    </source>
</evidence>
<evidence type="ECO:0000256" key="8">
    <source>
        <dbReference type="ARBA" id="ARBA00022960"/>
    </source>
</evidence>
<dbReference type="PANTHER" id="PTHR30474">
    <property type="entry name" value="CELL CYCLE PROTEIN"/>
    <property type="match status" value="1"/>
</dbReference>
<evidence type="ECO:0000256" key="19">
    <source>
        <dbReference type="ARBA" id="ARBA00044770"/>
    </source>
</evidence>
<feature type="transmembrane region" description="Helical" evidence="22">
    <location>
        <begin position="103"/>
        <end position="127"/>
    </location>
</feature>
<keyword evidence="10 22" id="KW-1133">Transmembrane helix</keyword>
<evidence type="ECO:0000313" key="24">
    <source>
        <dbReference type="Proteomes" id="UP001595882"/>
    </source>
</evidence>
<feature type="transmembrane region" description="Helical" evidence="22">
    <location>
        <begin position="163"/>
        <end position="180"/>
    </location>
</feature>
<feature type="transmembrane region" description="Helical" evidence="22">
    <location>
        <begin position="139"/>
        <end position="157"/>
    </location>
</feature>
<feature type="transmembrane region" description="Helical" evidence="22">
    <location>
        <begin position="187"/>
        <end position="207"/>
    </location>
</feature>
<evidence type="ECO:0000256" key="4">
    <source>
        <dbReference type="ARBA" id="ARBA00022618"/>
    </source>
</evidence>
<comment type="function">
    <text evidence="21">Peptidoglycan polymerase that is essential for cell division.</text>
</comment>
<evidence type="ECO:0000256" key="7">
    <source>
        <dbReference type="ARBA" id="ARBA00022692"/>
    </source>
</evidence>
<name>A0ABV8WU15_9BACI</name>